<reference evidence="1 2" key="2">
    <citation type="submission" date="2008-10" db="EMBL/GenBank/DDBJ databases">
        <authorList>
            <person name="Fulton L."/>
            <person name="Clifton S."/>
            <person name="Fulton B."/>
            <person name="Xu J."/>
            <person name="Minx P."/>
            <person name="Pepin K.H."/>
            <person name="Johnson M."/>
            <person name="Bhonagiri V."/>
            <person name="Nash W.E."/>
            <person name="Mardis E.R."/>
            <person name="Wilson R.K."/>
        </authorList>
    </citation>
    <scope>NUCLEOTIDE SEQUENCE [LARGE SCALE GENOMIC DNA]</scope>
    <source>
        <strain evidence="1 2">ATCC 29098</strain>
    </source>
</reference>
<name>B6WPZ2_9BACT</name>
<dbReference type="OrthoDB" id="9810174at2"/>
<gene>
    <name evidence="1" type="ORF">DESPIG_00115</name>
</gene>
<accession>B6WPZ2</accession>
<dbReference type="AlphaFoldDB" id="B6WPZ2"/>
<dbReference type="Proteomes" id="UP000003676">
    <property type="component" value="Unassembled WGS sequence"/>
</dbReference>
<evidence type="ECO:0000313" key="2">
    <source>
        <dbReference type="Proteomes" id="UP000003676"/>
    </source>
</evidence>
<dbReference type="HOGENOM" id="CLU_2034303_0_0_7"/>
<dbReference type="EMBL" id="ABXU01000004">
    <property type="protein sequence ID" value="EEB34959.1"/>
    <property type="molecule type" value="Genomic_DNA"/>
</dbReference>
<sequence>MDVLKESPIWVTPVYAIERTDPLMGGEFGINNVQARQLAWRTQYLRALLAMDHQPDGSHLLCEHHVARLAAIAESKLRLSVPTSRIRVEIDKLRSSCRALNRDWTASPEPWAPLLGQSMTL</sequence>
<evidence type="ECO:0000313" key="1">
    <source>
        <dbReference type="EMBL" id="EEB34959.1"/>
    </source>
</evidence>
<dbReference type="RefSeq" id="WP_006003650.1">
    <property type="nucleotide sequence ID" value="NZ_DS996351.1"/>
</dbReference>
<proteinExistence type="predicted"/>
<reference evidence="1 2" key="1">
    <citation type="submission" date="2008-10" db="EMBL/GenBank/DDBJ databases">
        <title>Draft genome sequence of Desulvovibrio piger (ATCC 29098).</title>
        <authorList>
            <person name="Sudarsanam P."/>
            <person name="Ley R."/>
            <person name="Guruge J."/>
            <person name="Turnbaugh P.J."/>
            <person name="Mahowald M."/>
            <person name="Liep D."/>
            <person name="Gordon J."/>
        </authorList>
    </citation>
    <scope>NUCLEOTIDE SEQUENCE [LARGE SCALE GENOMIC DNA]</scope>
    <source>
        <strain evidence="1 2">ATCC 29098</strain>
    </source>
</reference>
<comment type="caution">
    <text evidence="1">The sequence shown here is derived from an EMBL/GenBank/DDBJ whole genome shotgun (WGS) entry which is preliminary data.</text>
</comment>
<organism evidence="1 2">
    <name type="scientific">Desulfovibrio piger ATCC 29098</name>
    <dbReference type="NCBI Taxonomy" id="411464"/>
    <lineage>
        <taxon>Bacteria</taxon>
        <taxon>Pseudomonadati</taxon>
        <taxon>Thermodesulfobacteriota</taxon>
        <taxon>Desulfovibrionia</taxon>
        <taxon>Desulfovibrionales</taxon>
        <taxon>Desulfovibrionaceae</taxon>
        <taxon>Desulfovibrio</taxon>
    </lineage>
</organism>
<protein>
    <submittedName>
        <fullName evidence="1">Uncharacterized protein</fullName>
    </submittedName>
</protein>